<dbReference type="GO" id="GO:0008710">
    <property type="term" value="F:8-amino-7-oxononanoate synthase activity"/>
    <property type="evidence" value="ECO:0007669"/>
    <property type="project" value="UniProtKB-UniRule"/>
</dbReference>
<dbReference type="PANTHER" id="PTHR13693">
    <property type="entry name" value="CLASS II AMINOTRANSFERASE/8-AMINO-7-OXONONANOATE SYNTHASE"/>
    <property type="match status" value="1"/>
</dbReference>
<evidence type="ECO:0000256" key="7">
    <source>
        <dbReference type="ARBA" id="ARBA00022898"/>
    </source>
</evidence>
<dbReference type="InterPro" id="IPR015424">
    <property type="entry name" value="PyrdxlP-dep_Trfase"/>
</dbReference>
<feature type="binding site" evidence="9">
    <location>
        <position position="354"/>
    </location>
    <ligand>
        <name>substrate</name>
    </ligand>
</feature>
<evidence type="ECO:0000313" key="13">
    <source>
        <dbReference type="Proteomes" id="UP000028839"/>
    </source>
</evidence>
<comment type="catalytic activity">
    <reaction evidence="8 9">
        <text>6-carboxyhexanoyl-[ACP] + L-alanine + H(+) = (8S)-8-amino-7-oxononanoate + holo-[ACP] + CO2</text>
        <dbReference type="Rhea" id="RHEA:42288"/>
        <dbReference type="Rhea" id="RHEA-COMP:9685"/>
        <dbReference type="Rhea" id="RHEA-COMP:9955"/>
        <dbReference type="ChEBI" id="CHEBI:15378"/>
        <dbReference type="ChEBI" id="CHEBI:16526"/>
        <dbReference type="ChEBI" id="CHEBI:57972"/>
        <dbReference type="ChEBI" id="CHEBI:64479"/>
        <dbReference type="ChEBI" id="CHEBI:78846"/>
        <dbReference type="ChEBI" id="CHEBI:149468"/>
        <dbReference type="EC" id="2.3.1.47"/>
    </reaction>
</comment>
<feature type="binding site" evidence="9">
    <location>
        <begin position="109"/>
        <end position="110"/>
    </location>
    <ligand>
        <name>pyridoxal 5'-phosphate</name>
        <dbReference type="ChEBI" id="CHEBI:597326"/>
    </ligand>
</feature>
<dbReference type="Gene3D" id="3.40.640.10">
    <property type="entry name" value="Type I PLP-dependent aspartate aminotransferase-like (Major domain)"/>
    <property type="match status" value="1"/>
</dbReference>
<dbReference type="NCBIfam" id="TIGR00858">
    <property type="entry name" value="bioF"/>
    <property type="match status" value="1"/>
</dbReference>
<dbReference type="InterPro" id="IPR015421">
    <property type="entry name" value="PyrdxlP-dep_Trfase_major"/>
</dbReference>
<feature type="binding site" evidence="9">
    <location>
        <position position="237"/>
    </location>
    <ligand>
        <name>pyridoxal 5'-phosphate</name>
        <dbReference type="ChEBI" id="CHEBI:597326"/>
    </ligand>
</feature>
<dbReference type="InterPro" id="IPR004723">
    <property type="entry name" value="AONS_Archaea/Proteobacteria"/>
</dbReference>
<evidence type="ECO:0000259" key="11">
    <source>
        <dbReference type="Pfam" id="PF00155"/>
    </source>
</evidence>
<dbReference type="Gene3D" id="3.90.1150.10">
    <property type="entry name" value="Aspartate Aminotransferase, domain 1"/>
    <property type="match status" value="1"/>
</dbReference>
<comment type="similarity">
    <text evidence="3 9">Belongs to the class-II pyridoxal-phosphate-dependent aminotransferase family. BioF subfamily.</text>
</comment>
<dbReference type="EC" id="2.3.1.47" evidence="9"/>
<accession>A0A0E2Z025</accession>
<feature type="binding site" evidence="9">
    <location>
        <position position="180"/>
    </location>
    <ligand>
        <name>pyridoxal 5'-phosphate</name>
        <dbReference type="ChEBI" id="CHEBI:597326"/>
    </ligand>
</feature>
<name>A0A0E2Z025_9GAMM</name>
<dbReference type="InterPro" id="IPR015422">
    <property type="entry name" value="PyrdxlP-dep_Trfase_small"/>
</dbReference>
<dbReference type="CDD" id="cd06454">
    <property type="entry name" value="KBL_like"/>
    <property type="match status" value="1"/>
</dbReference>
<keyword evidence="7 9" id="KW-0663">Pyridoxal phosphate</keyword>
<feature type="binding site" evidence="9">
    <location>
        <position position="134"/>
    </location>
    <ligand>
        <name>substrate</name>
    </ligand>
</feature>
<dbReference type="PROSITE" id="PS00599">
    <property type="entry name" value="AA_TRANSFER_CLASS_2"/>
    <property type="match status" value="1"/>
</dbReference>
<comment type="function">
    <text evidence="9">Catalyzes the decarboxylative condensation of pimeloyl-[acyl-carrier protein] and L-alanine to produce 8-amino-7-oxononanoate (AON), [acyl-carrier protein], and carbon dioxide.</text>
</comment>
<feature type="domain" description="Aminotransferase class I/classII large" evidence="11">
    <location>
        <begin position="42"/>
        <end position="382"/>
    </location>
</feature>
<evidence type="ECO:0000256" key="8">
    <source>
        <dbReference type="ARBA" id="ARBA00047715"/>
    </source>
</evidence>
<evidence type="ECO:0000256" key="10">
    <source>
        <dbReference type="PIRSR" id="PIRSR604723-51"/>
    </source>
</evidence>
<evidence type="ECO:0000256" key="9">
    <source>
        <dbReference type="HAMAP-Rule" id="MF_01693"/>
    </source>
</evidence>
<evidence type="ECO:0000256" key="3">
    <source>
        <dbReference type="ARBA" id="ARBA00010008"/>
    </source>
</evidence>
<comment type="subunit">
    <text evidence="4 9">Homodimer.</text>
</comment>
<evidence type="ECO:0000256" key="5">
    <source>
        <dbReference type="ARBA" id="ARBA00022679"/>
    </source>
</evidence>
<proteinExistence type="inferred from homology"/>
<reference evidence="12 13" key="1">
    <citation type="submission" date="2014-07" db="EMBL/GenBank/DDBJ databases">
        <title>Comparative analysis of Nitrosococcus oceani genome inventories of strains from Pacific and Atlantic gyres.</title>
        <authorList>
            <person name="Lim C.K."/>
            <person name="Wang L."/>
            <person name="Sayavedra-Soto L.A."/>
            <person name="Klotz M.G."/>
        </authorList>
    </citation>
    <scope>NUCLEOTIDE SEQUENCE [LARGE SCALE GENOMIC DNA]</scope>
    <source>
        <strain evidence="12 13">C-27</strain>
    </source>
</reference>
<sequence>MPDLKTALTMELRQRQTQSLYRYRRVLEGPQGAELQMDGRRILAFCSNDYLGLANHPATRAAFMQGVREYGVGSGAAHLVTGHSRAHHTLEEALAAFVGRPRVLLFSTGYSANLGVISALIGRQDAVFEDRLNHASLLDGGLLAGARFKRYRHRDYQSLEAALTATKARRRLVVTDGVFSMDGALAPLPDLAAVADRFDAWLMVDDAHGLGVLGEEGRGSVAHFGLGMAQAPILVGTLGKALGTFGAFVAGEEALIETLIQQARTYIYTTAPPSAVAVATLASLRLVETESWRRDKLTRLIAQFRQGAAQLGLQLVDSPTPIQPLLVGDAGAAVKLSERLLAQGILVTAIRPPTVPEGSARLRITLTAAHSEAQVARLLESLVQVL</sequence>
<evidence type="ECO:0000256" key="2">
    <source>
        <dbReference type="ARBA" id="ARBA00004746"/>
    </source>
</evidence>
<feature type="binding site" evidence="9">
    <location>
        <position position="208"/>
    </location>
    <ligand>
        <name>pyridoxal 5'-phosphate</name>
        <dbReference type="ChEBI" id="CHEBI:597326"/>
    </ligand>
</feature>
<dbReference type="UniPathway" id="UPA00078"/>
<dbReference type="PANTHER" id="PTHR13693:SF100">
    <property type="entry name" value="8-AMINO-7-OXONONANOATE SYNTHASE"/>
    <property type="match status" value="1"/>
</dbReference>
<comment type="pathway">
    <text evidence="2 9">Cofactor biosynthesis; biotin biosynthesis.</text>
</comment>
<dbReference type="AlphaFoldDB" id="A0A0E2Z025"/>
<dbReference type="SUPFAM" id="SSF53383">
    <property type="entry name" value="PLP-dependent transferases"/>
    <property type="match status" value="1"/>
</dbReference>
<gene>
    <name evidence="9" type="primary">bioF</name>
    <name evidence="12" type="ORF">IB75_11195</name>
</gene>
<comment type="caution">
    <text evidence="12">The sequence shown here is derived from an EMBL/GenBank/DDBJ whole genome shotgun (WGS) entry which is preliminary data.</text>
</comment>
<dbReference type="OrthoDB" id="9807157at2"/>
<dbReference type="InterPro" id="IPR004839">
    <property type="entry name" value="Aminotransferase_I/II_large"/>
</dbReference>
<evidence type="ECO:0000256" key="1">
    <source>
        <dbReference type="ARBA" id="ARBA00001933"/>
    </source>
</evidence>
<keyword evidence="5 9" id="KW-0808">Transferase</keyword>
<feature type="binding site" evidence="9">
    <location>
        <position position="22"/>
    </location>
    <ligand>
        <name>substrate</name>
    </ligand>
</feature>
<dbReference type="Pfam" id="PF00155">
    <property type="entry name" value="Aminotran_1_2"/>
    <property type="match status" value="1"/>
</dbReference>
<dbReference type="Proteomes" id="UP000028839">
    <property type="component" value="Unassembled WGS sequence"/>
</dbReference>
<keyword evidence="6 9" id="KW-0093">Biotin biosynthesis</keyword>
<protein>
    <recommendedName>
        <fullName evidence="9">8-amino-7-oxononanoate synthase</fullName>
        <shortName evidence="9">AONS</shortName>
        <ecNumber evidence="9">2.3.1.47</ecNumber>
    </recommendedName>
    <alternativeName>
        <fullName evidence="9">7-keto-8-amino-pelargonic acid synthase</fullName>
        <shortName evidence="9">7-KAP synthase</shortName>
        <shortName evidence="9">KAPA synthase</shortName>
    </alternativeName>
    <alternativeName>
        <fullName evidence="9">8-amino-7-ketopelargonate synthase</fullName>
    </alternativeName>
</protein>
<dbReference type="InterPro" id="IPR001917">
    <property type="entry name" value="Aminotrans_II_pyridoxalP_BS"/>
</dbReference>
<organism evidence="12 13">
    <name type="scientific">Nitrosococcus oceani C-27</name>
    <dbReference type="NCBI Taxonomy" id="314279"/>
    <lineage>
        <taxon>Bacteria</taxon>
        <taxon>Pseudomonadati</taxon>
        <taxon>Pseudomonadota</taxon>
        <taxon>Gammaproteobacteria</taxon>
        <taxon>Chromatiales</taxon>
        <taxon>Chromatiaceae</taxon>
        <taxon>Nitrosococcus</taxon>
    </lineage>
</organism>
<evidence type="ECO:0000313" key="12">
    <source>
        <dbReference type="EMBL" id="KFI18983.1"/>
    </source>
</evidence>
<dbReference type="GO" id="GO:0030170">
    <property type="term" value="F:pyridoxal phosphate binding"/>
    <property type="evidence" value="ECO:0007669"/>
    <property type="project" value="UniProtKB-UniRule"/>
</dbReference>
<dbReference type="EMBL" id="JPGN01000069">
    <property type="protein sequence ID" value="KFI18983.1"/>
    <property type="molecule type" value="Genomic_DNA"/>
</dbReference>
<evidence type="ECO:0000256" key="4">
    <source>
        <dbReference type="ARBA" id="ARBA00011738"/>
    </source>
</evidence>
<dbReference type="InterPro" id="IPR022834">
    <property type="entry name" value="AONS_Proteobacteria"/>
</dbReference>
<dbReference type="HAMAP" id="MF_01693">
    <property type="entry name" value="BioF_aminotrans_2"/>
    <property type="match status" value="1"/>
</dbReference>
<comment type="cofactor">
    <cofactor evidence="1 9 10">
        <name>pyridoxal 5'-phosphate</name>
        <dbReference type="ChEBI" id="CHEBI:597326"/>
    </cofactor>
</comment>
<evidence type="ECO:0000256" key="6">
    <source>
        <dbReference type="ARBA" id="ARBA00022756"/>
    </source>
</evidence>
<dbReference type="HOGENOM" id="CLU_015846_11_2_6"/>
<dbReference type="InterPro" id="IPR050087">
    <property type="entry name" value="AON_synthase_class-II"/>
</dbReference>
<feature type="modified residue" description="N6-(pyridoxal phosphate)lysine" evidence="9 10">
    <location>
        <position position="240"/>
    </location>
</feature>
<dbReference type="GO" id="GO:0009102">
    <property type="term" value="P:biotin biosynthetic process"/>
    <property type="evidence" value="ECO:0007669"/>
    <property type="project" value="UniProtKB-UniRule"/>
</dbReference>